<comment type="caution">
    <text evidence="2">The sequence shown here is derived from an EMBL/GenBank/DDBJ whole genome shotgun (WGS) entry which is preliminary data.</text>
</comment>
<reference evidence="3" key="1">
    <citation type="journal article" date="2019" name="Int. J. Syst. Evol. Microbiol.">
        <title>The Global Catalogue of Microorganisms (GCM) 10K type strain sequencing project: providing services to taxonomists for standard genome sequencing and annotation.</title>
        <authorList>
            <consortium name="The Broad Institute Genomics Platform"/>
            <consortium name="The Broad Institute Genome Sequencing Center for Infectious Disease"/>
            <person name="Wu L."/>
            <person name="Ma J."/>
        </authorList>
    </citation>
    <scope>NUCLEOTIDE SEQUENCE [LARGE SCALE GENOMIC DNA]</scope>
    <source>
        <strain evidence="3">CCUG 63419</strain>
    </source>
</reference>
<protein>
    <submittedName>
        <fullName evidence="2">Uncharacterized protein</fullName>
    </submittedName>
</protein>
<dbReference type="RefSeq" id="WP_379070940.1">
    <property type="nucleotide sequence ID" value="NZ_JBHTIT010000001.1"/>
</dbReference>
<evidence type="ECO:0000313" key="2">
    <source>
        <dbReference type="EMBL" id="MFD0950334.1"/>
    </source>
</evidence>
<dbReference type="EMBL" id="JBHTIT010000001">
    <property type="protein sequence ID" value="MFD0950334.1"/>
    <property type="molecule type" value="Genomic_DNA"/>
</dbReference>
<keyword evidence="1" id="KW-0812">Transmembrane</keyword>
<accession>A0ABW3HIE0</accession>
<dbReference type="Proteomes" id="UP001597044">
    <property type="component" value="Unassembled WGS sequence"/>
</dbReference>
<feature type="transmembrane region" description="Helical" evidence="1">
    <location>
        <begin position="27"/>
        <end position="48"/>
    </location>
</feature>
<gene>
    <name evidence="2" type="ORF">ACFQ0F_08040</name>
</gene>
<keyword evidence="1" id="KW-1133">Transmembrane helix</keyword>
<evidence type="ECO:0000313" key="3">
    <source>
        <dbReference type="Proteomes" id="UP001597044"/>
    </source>
</evidence>
<name>A0ABW3HIE0_9GAMM</name>
<keyword evidence="1" id="KW-0472">Membrane</keyword>
<keyword evidence="3" id="KW-1185">Reference proteome</keyword>
<organism evidence="2 3">
    <name type="scientific">Paraperlucidibaca wandonensis</name>
    <dbReference type="NCBI Taxonomy" id="1268273"/>
    <lineage>
        <taxon>Bacteria</taxon>
        <taxon>Pseudomonadati</taxon>
        <taxon>Pseudomonadota</taxon>
        <taxon>Gammaproteobacteria</taxon>
        <taxon>Moraxellales</taxon>
        <taxon>Moraxellaceae</taxon>
        <taxon>Paraperlucidibaca</taxon>
    </lineage>
</organism>
<proteinExistence type="predicted"/>
<evidence type="ECO:0000256" key="1">
    <source>
        <dbReference type="SAM" id="Phobius"/>
    </source>
</evidence>
<sequence length="127" mass="14264">MHKALFSDSFIKSNFYKSPDTPLYDKLIGGLILLLMIALLIYLAKLMLQFLRNHASSDTSAHLLVYSLALGATSKILDRFSSQMHELFNIAIPANARLVIVAMEESLEMALPLLLILALLTYRRRLG</sequence>